<dbReference type="Proteomes" id="UP000532252">
    <property type="component" value="Unassembled WGS sequence"/>
</dbReference>
<evidence type="ECO:0000313" key="1">
    <source>
        <dbReference type="EMBL" id="NWR99664.1"/>
    </source>
</evidence>
<sequence>GWCPLSPAGSPTTQIFVEPPWMPVVLWDWVTLTCQGSGTASATIWYKDGQRWGQEGPNPLLVTEIGTSMFYRPSSGCSPPMMVLDDWLVPQVPVQALLEGNRVTLRCQG</sequence>
<reference evidence="1 2" key="1">
    <citation type="submission" date="2019-09" db="EMBL/GenBank/DDBJ databases">
        <title>Bird 10,000 Genomes (B10K) Project - Family phase.</title>
        <authorList>
            <person name="Zhang G."/>
        </authorList>
    </citation>
    <scope>NUCLEOTIDE SEQUENCE [LARGE SCALE GENOMIC DNA]</scope>
    <source>
        <strain evidence="1">B10K-DU-001-75</strain>
        <tissue evidence="1">Muscle</tissue>
    </source>
</reference>
<proteinExistence type="predicted"/>
<dbReference type="InterPro" id="IPR013783">
    <property type="entry name" value="Ig-like_fold"/>
</dbReference>
<feature type="non-terminal residue" evidence="1">
    <location>
        <position position="109"/>
    </location>
</feature>
<dbReference type="Gene3D" id="2.60.40.10">
    <property type="entry name" value="Immunoglobulins"/>
    <property type="match status" value="1"/>
</dbReference>
<dbReference type="EMBL" id="VXBE01003293">
    <property type="protein sequence ID" value="NWR99664.1"/>
    <property type="molecule type" value="Genomic_DNA"/>
</dbReference>
<dbReference type="SUPFAM" id="SSF48726">
    <property type="entry name" value="Immunoglobulin"/>
    <property type="match status" value="1"/>
</dbReference>
<gene>
    <name evidence="1" type="primary">Fcgr2_1</name>
    <name evidence="1" type="ORF">MOTALB_R15385</name>
</gene>
<organism evidence="1 2">
    <name type="scientific">Motacilla alba</name>
    <name type="common">White wagtail</name>
    <name type="synonym">Pied wagtail</name>
    <dbReference type="NCBI Taxonomy" id="45807"/>
    <lineage>
        <taxon>Eukaryota</taxon>
        <taxon>Metazoa</taxon>
        <taxon>Chordata</taxon>
        <taxon>Craniata</taxon>
        <taxon>Vertebrata</taxon>
        <taxon>Euteleostomi</taxon>
        <taxon>Archelosauria</taxon>
        <taxon>Archosauria</taxon>
        <taxon>Dinosauria</taxon>
        <taxon>Saurischia</taxon>
        <taxon>Theropoda</taxon>
        <taxon>Coelurosauria</taxon>
        <taxon>Aves</taxon>
        <taxon>Neognathae</taxon>
        <taxon>Neoaves</taxon>
        <taxon>Telluraves</taxon>
        <taxon>Australaves</taxon>
        <taxon>Passeriformes</taxon>
        <taxon>Passeroidea</taxon>
        <taxon>Motacillidae</taxon>
        <taxon>Motacilla</taxon>
    </lineage>
</organism>
<comment type="caution">
    <text evidence="1">The sequence shown here is derived from an EMBL/GenBank/DDBJ whole genome shotgun (WGS) entry which is preliminary data.</text>
</comment>
<accession>A0A7K5BW17</accession>
<keyword evidence="2" id="KW-1185">Reference proteome</keyword>
<name>A0A7K5BW17_MOTAL</name>
<dbReference type="InterPro" id="IPR036179">
    <property type="entry name" value="Ig-like_dom_sf"/>
</dbReference>
<feature type="non-terminal residue" evidence="1">
    <location>
        <position position="1"/>
    </location>
</feature>
<protein>
    <submittedName>
        <fullName evidence="1">FCGR2 protein</fullName>
    </submittedName>
</protein>
<dbReference type="AlphaFoldDB" id="A0A7K5BW17"/>
<evidence type="ECO:0000313" key="2">
    <source>
        <dbReference type="Proteomes" id="UP000532252"/>
    </source>
</evidence>